<dbReference type="InterPro" id="IPR017871">
    <property type="entry name" value="ABC_transporter-like_CS"/>
</dbReference>
<evidence type="ECO:0000256" key="5">
    <source>
        <dbReference type="ARBA" id="ARBA00022989"/>
    </source>
</evidence>
<sequence length="572" mass="64221">MIDKRLFQLVEKKQLVLLVAARLLNLILSIFIWFMFAEALALYLEQGVLNSGKIIIAAVGVLVVKSFLAKMIEMLTYESSAELRLSIRKAVMAKAFRMGNSEGQLAPATLAQLSVDGIEQLEIYYARFLPQFFYCMLASLMIFFTLGPFAWKPALVLLVCMPLIPIVIMAVMKIAKRILSSYWGRYTDLGTKFHENLNGLSVLKAYDQDEFKQKEVAEDAERFRKVTMSLLSMQLNSITIMDIISYSGAALGIGLALLTYQQGGISTVGMIMFLLLSAEFFIPMRQLGSLFHVAMNGISACGKLFTYLELPEQEYGTETINTPLNEIKVEDISFQYKGSDTLALQRVSASFKKGEFSALVGKSGSGKSTFVRLLLHQLSGHNGKILWGNNELKELDAAAIHKRALLVDNHGYLYPTSIKENLLLAASSASDEELWQVLEKVRMKAFVEQLPMQLEDVLTENGSNLSGGQRQRLLLARALLSETEFYVFDEITSGIDLESEEIILTVLKELSQERIVLFISHRLYNVLKADQVMVFENGRVVENGTPNELQQGTGYFQNYFQEESQLLKEGNR</sequence>
<protein>
    <submittedName>
        <fullName evidence="10">ABC transporter ATP-binding protein/permease</fullName>
    </submittedName>
</protein>
<dbReference type="SMART" id="SM00382">
    <property type="entry name" value="AAA"/>
    <property type="match status" value="1"/>
</dbReference>
<reference evidence="10 11" key="1">
    <citation type="submission" date="2020-12" db="EMBL/GenBank/DDBJ databases">
        <title>Vagococcus allomyrinae sp. nov. and Enterococcus lavae sp. nov., isolated from the larvae of Allomyrina dichotoma.</title>
        <authorList>
            <person name="Lee S.D."/>
        </authorList>
    </citation>
    <scope>NUCLEOTIDE SEQUENCE [LARGE SCALE GENOMIC DNA]</scope>
    <source>
        <strain evidence="10 11">BWM-S5</strain>
    </source>
</reference>
<dbReference type="InterPro" id="IPR036640">
    <property type="entry name" value="ABC1_TM_sf"/>
</dbReference>
<dbReference type="EMBL" id="JAEDXU010000016">
    <property type="protein sequence ID" value="MBP1048406.1"/>
    <property type="molecule type" value="Genomic_DNA"/>
</dbReference>
<keyword evidence="4 10" id="KW-0067">ATP-binding</keyword>
<keyword evidence="2 7" id="KW-0812">Transmembrane</keyword>
<dbReference type="Gene3D" id="1.20.1560.10">
    <property type="entry name" value="ABC transporter type 1, transmembrane domain"/>
    <property type="match status" value="1"/>
</dbReference>
<feature type="transmembrane region" description="Helical" evidence="7">
    <location>
        <begin position="238"/>
        <end position="258"/>
    </location>
</feature>
<dbReference type="Gene3D" id="3.40.50.300">
    <property type="entry name" value="P-loop containing nucleotide triphosphate hydrolases"/>
    <property type="match status" value="1"/>
</dbReference>
<dbReference type="InterPro" id="IPR039421">
    <property type="entry name" value="Type_1_exporter"/>
</dbReference>
<comment type="caution">
    <text evidence="10">The sequence shown here is derived from an EMBL/GenBank/DDBJ whole genome shotgun (WGS) entry which is preliminary data.</text>
</comment>
<evidence type="ECO:0000256" key="4">
    <source>
        <dbReference type="ARBA" id="ARBA00022840"/>
    </source>
</evidence>
<dbReference type="PROSITE" id="PS50929">
    <property type="entry name" value="ABC_TM1F"/>
    <property type="match status" value="1"/>
</dbReference>
<dbReference type="SUPFAM" id="SSF52540">
    <property type="entry name" value="P-loop containing nucleoside triphosphate hydrolases"/>
    <property type="match status" value="1"/>
</dbReference>
<dbReference type="SUPFAM" id="SSF90123">
    <property type="entry name" value="ABC transporter transmembrane region"/>
    <property type="match status" value="1"/>
</dbReference>
<keyword evidence="5 7" id="KW-1133">Transmembrane helix</keyword>
<dbReference type="PANTHER" id="PTHR43394">
    <property type="entry name" value="ATP-DEPENDENT PERMEASE MDL1, MITOCHONDRIAL"/>
    <property type="match status" value="1"/>
</dbReference>
<keyword evidence="6 7" id="KW-0472">Membrane</keyword>
<evidence type="ECO:0000256" key="1">
    <source>
        <dbReference type="ARBA" id="ARBA00004651"/>
    </source>
</evidence>
<organism evidence="10 11">
    <name type="scientific">Enterococcus larvae</name>
    <dbReference type="NCBI Taxonomy" id="2794352"/>
    <lineage>
        <taxon>Bacteria</taxon>
        <taxon>Bacillati</taxon>
        <taxon>Bacillota</taxon>
        <taxon>Bacilli</taxon>
        <taxon>Lactobacillales</taxon>
        <taxon>Enterococcaceae</taxon>
        <taxon>Enterococcus</taxon>
    </lineage>
</organism>
<dbReference type="Pfam" id="PF00005">
    <property type="entry name" value="ABC_tran"/>
    <property type="match status" value="1"/>
</dbReference>
<accession>A0ABS4CPA7</accession>
<dbReference type="GO" id="GO:0005524">
    <property type="term" value="F:ATP binding"/>
    <property type="evidence" value="ECO:0007669"/>
    <property type="project" value="UniProtKB-KW"/>
</dbReference>
<evidence type="ECO:0000256" key="7">
    <source>
        <dbReference type="SAM" id="Phobius"/>
    </source>
</evidence>
<gene>
    <name evidence="10" type="ORF">I6N96_19170</name>
</gene>
<evidence type="ECO:0000313" key="10">
    <source>
        <dbReference type="EMBL" id="MBP1048406.1"/>
    </source>
</evidence>
<evidence type="ECO:0000256" key="3">
    <source>
        <dbReference type="ARBA" id="ARBA00022741"/>
    </source>
</evidence>
<dbReference type="Pfam" id="PF00664">
    <property type="entry name" value="ABC_membrane"/>
    <property type="match status" value="1"/>
</dbReference>
<dbReference type="Proteomes" id="UP000673375">
    <property type="component" value="Unassembled WGS sequence"/>
</dbReference>
<dbReference type="RefSeq" id="WP_209559176.1">
    <property type="nucleotide sequence ID" value="NZ_JAEDXU010000016.1"/>
</dbReference>
<evidence type="ECO:0000256" key="2">
    <source>
        <dbReference type="ARBA" id="ARBA00022692"/>
    </source>
</evidence>
<dbReference type="InterPro" id="IPR003593">
    <property type="entry name" value="AAA+_ATPase"/>
</dbReference>
<dbReference type="InterPro" id="IPR011527">
    <property type="entry name" value="ABC1_TM_dom"/>
</dbReference>
<evidence type="ECO:0000259" key="9">
    <source>
        <dbReference type="PROSITE" id="PS50929"/>
    </source>
</evidence>
<feature type="transmembrane region" description="Helical" evidence="7">
    <location>
        <begin position="15"/>
        <end position="36"/>
    </location>
</feature>
<dbReference type="PANTHER" id="PTHR43394:SF1">
    <property type="entry name" value="ATP-BINDING CASSETTE SUB-FAMILY B MEMBER 10, MITOCHONDRIAL"/>
    <property type="match status" value="1"/>
</dbReference>
<dbReference type="InterPro" id="IPR003439">
    <property type="entry name" value="ABC_transporter-like_ATP-bd"/>
</dbReference>
<feature type="domain" description="ABC transmembrane type-1" evidence="9">
    <location>
        <begin position="15"/>
        <end position="296"/>
    </location>
</feature>
<feature type="transmembrane region" description="Helical" evidence="7">
    <location>
        <begin position="155"/>
        <end position="175"/>
    </location>
</feature>
<evidence type="ECO:0000256" key="6">
    <source>
        <dbReference type="ARBA" id="ARBA00023136"/>
    </source>
</evidence>
<comment type="subcellular location">
    <subcellularLocation>
        <location evidence="1">Cell membrane</location>
        <topology evidence="1">Multi-pass membrane protein</topology>
    </subcellularLocation>
</comment>
<dbReference type="PROSITE" id="PS50893">
    <property type="entry name" value="ABC_TRANSPORTER_2"/>
    <property type="match status" value="1"/>
</dbReference>
<feature type="transmembrane region" description="Helical" evidence="7">
    <location>
        <begin position="132"/>
        <end position="149"/>
    </location>
</feature>
<keyword evidence="3" id="KW-0547">Nucleotide-binding</keyword>
<feature type="transmembrane region" description="Helical" evidence="7">
    <location>
        <begin position="48"/>
        <end position="68"/>
    </location>
</feature>
<name>A0ABS4CPA7_9ENTE</name>
<evidence type="ECO:0000259" key="8">
    <source>
        <dbReference type="PROSITE" id="PS50893"/>
    </source>
</evidence>
<evidence type="ECO:0000313" key="11">
    <source>
        <dbReference type="Proteomes" id="UP000673375"/>
    </source>
</evidence>
<feature type="domain" description="ABC transporter" evidence="8">
    <location>
        <begin position="327"/>
        <end position="562"/>
    </location>
</feature>
<dbReference type="InterPro" id="IPR027417">
    <property type="entry name" value="P-loop_NTPase"/>
</dbReference>
<keyword evidence="11" id="KW-1185">Reference proteome</keyword>
<proteinExistence type="predicted"/>
<dbReference type="PROSITE" id="PS00211">
    <property type="entry name" value="ABC_TRANSPORTER_1"/>
    <property type="match status" value="1"/>
</dbReference>